<accession>A0A9E7K8E7</accession>
<name>A0A9E7K8E7_9LILI</name>
<gene>
    <name evidence="1" type="ORF">MUK42_27652</name>
</gene>
<proteinExistence type="predicted"/>
<reference evidence="1" key="1">
    <citation type="submission" date="2022-05" db="EMBL/GenBank/DDBJ databases">
        <title>The Musa troglodytarum L. genome provides insights into the mechanism of non-climacteric behaviour and enrichment of carotenoids.</title>
        <authorList>
            <person name="Wang J."/>
        </authorList>
    </citation>
    <scope>NUCLEOTIDE SEQUENCE</scope>
    <source>
        <tissue evidence="1">Leaf</tissue>
    </source>
</reference>
<organism evidence="1 2">
    <name type="scientific">Musa troglodytarum</name>
    <name type="common">fe'i banana</name>
    <dbReference type="NCBI Taxonomy" id="320322"/>
    <lineage>
        <taxon>Eukaryota</taxon>
        <taxon>Viridiplantae</taxon>
        <taxon>Streptophyta</taxon>
        <taxon>Embryophyta</taxon>
        <taxon>Tracheophyta</taxon>
        <taxon>Spermatophyta</taxon>
        <taxon>Magnoliopsida</taxon>
        <taxon>Liliopsida</taxon>
        <taxon>Zingiberales</taxon>
        <taxon>Musaceae</taxon>
        <taxon>Musa</taxon>
    </lineage>
</organism>
<sequence length="87" mass="9931">MEGAPPPQPSPPRYRCLLRPLDANVIIVTLSFRYLYLGFRLRSQNPFVGESKIYPNLSTWEEVEASGPRLTVRIQLVDQPDGLMDPF</sequence>
<dbReference type="Proteomes" id="UP001055439">
    <property type="component" value="Chromosome 6"/>
</dbReference>
<protein>
    <submittedName>
        <fullName evidence="1">Uncharacterized protein</fullName>
    </submittedName>
</protein>
<evidence type="ECO:0000313" key="2">
    <source>
        <dbReference type="Proteomes" id="UP001055439"/>
    </source>
</evidence>
<keyword evidence="2" id="KW-1185">Reference proteome</keyword>
<dbReference type="EMBL" id="CP097508">
    <property type="protein sequence ID" value="URE08256.1"/>
    <property type="molecule type" value="Genomic_DNA"/>
</dbReference>
<evidence type="ECO:0000313" key="1">
    <source>
        <dbReference type="EMBL" id="URE08256.1"/>
    </source>
</evidence>
<dbReference type="AlphaFoldDB" id="A0A9E7K8E7"/>